<dbReference type="InterPro" id="IPR000653">
    <property type="entry name" value="DegT/StrS_aminotransferase"/>
</dbReference>
<dbReference type="STRING" id="5722.A2E9A5"/>
<gene>
    <name evidence="1" type="ORF">TVAG_121940</name>
</gene>
<dbReference type="InParanoid" id="A2E9A5"/>
<dbReference type="VEuPathDB" id="TrichDB:TVAG_018020"/>
<dbReference type="OrthoDB" id="422066at2759"/>
<reference evidence="1" key="2">
    <citation type="journal article" date="2007" name="Science">
        <title>Draft genome sequence of the sexually transmitted pathogen Trichomonas vaginalis.</title>
        <authorList>
            <person name="Carlton J.M."/>
            <person name="Hirt R.P."/>
            <person name="Silva J.C."/>
            <person name="Delcher A.L."/>
            <person name="Schatz M."/>
            <person name="Zhao Q."/>
            <person name="Wortman J.R."/>
            <person name="Bidwell S.L."/>
            <person name="Alsmark U.C.M."/>
            <person name="Besteiro S."/>
            <person name="Sicheritz-Ponten T."/>
            <person name="Noel C.J."/>
            <person name="Dacks J.B."/>
            <person name="Foster P.G."/>
            <person name="Simillion C."/>
            <person name="Van de Peer Y."/>
            <person name="Miranda-Saavedra D."/>
            <person name="Barton G.J."/>
            <person name="Westrop G.D."/>
            <person name="Mueller S."/>
            <person name="Dessi D."/>
            <person name="Fiori P.L."/>
            <person name="Ren Q."/>
            <person name="Paulsen I."/>
            <person name="Zhang H."/>
            <person name="Bastida-Corcuera F.D."/>
            <person name="Simoes-Barbosa A."/>
            <person name="Brown M.T."/>
            <person name="Hayes R.D."/>
            <person name="Mukherjee M."/>
            <person name="Okumura C.Y."/>
            <person name="Schneider R."/>
            <person name="Smith A.J."/>
            <person name="Vanacova S."/>
            <person name="Villalvazo M."/>
            <person name="Haas B.J."/>
            <person name="Pertea M."/>
            <person name="Feldblyum T.V."/>
            <person name="Utterback T.R."/>
            <person name="Shu C.L."/>
            <person name="Osoegawa K."/>
            <person name="de Jong P.J."/>
            <person name="Hrdy I."/>
            <person name="Horvathova L."/>
            <person name="Zubacova Z."/>
            <person name="Dolezal P."/>
            <person name="Malik S.B."/>
            <person name="Logsdon J.M. Jr."/>
            <person name="Henze K."/>
            <person name="Gupta A."/>
            <person name="Wang C.C."/>
            <person name="Dunne R.L."/>
            <person name="Upcroft J.A."/>
            <person name="Upcroft P."/>
            <person name="White O."/>
            <person name="Salzberg S.L."/>
            <person name="Tang P."/>
            <person name="Chiu C.-H."/>
            <person name="Lee Y.-S."/>
            <person name="Embley T.M."/>
            <person name="Coombs G.H."/>
            <person name="Mottram J.C."/>
            <person name="Tachezy J."/>
            <person name="Fraser-Liggett C.M."/>
            <person name="Johnson P.J."/>
        </authorList>
    </citation>
    <scope>NUCLEOTIDE SEQUENCE [LARGE SCALE GENOMIC DNA]</scope>
    <source>
        <strain evidence="1">G3</strain>
    </source>
</reference>
<dbReference type="PANTHER" id="PTHR30244:SF34">
    <property type="entry name" value="DTDP-4-AMINO-4,6-DIDEOXYGALACTOSE TRANSAMINASE"/>
    <property type="match status" value="1"/>
</dbReference>
<sequence length="241" mass="26450">MLNFVFPLLILGAEKPKKVWYAPNKMEAYGNEEIEAVTRCLQDGWLAPGPRTAQFEERVSKYFGKKFGLFVNSGSSANLLAVICAGIGPGVEVITPACTFSTTVAPLVQVGATVRFCDVSPNKYVPTIDQITAEITPKTKVIMIPNLLGNKIDWKLLKNTLKEMKREDILLIEDSCDTMTHTIESDISTVSFYASHIITAGGTGGMVMFNNESMYKRACSIRDWGRAGDNDEAVAGRFNHG</sequence>
<name>A2E9A5_TRIV3</name>
<evidence type="ECO:0000313" key="2">
    <source>
        <dbReference type="Proteomes" id="UP000001542"/>
    </source>
</evidence>
<dbReference type="Gene3D" id="3.40.640.10">
    <property type="entry name" value="Type I PLP-dependent aspartate aminotransferase-like (Major domain)"/>
    <property type="match status" value="1"/>
</dbReference>
<keyword evidence="2" id="KW-1185">Reference proteome</keyword>
<dbReference type="SUPFAM" id="SSF53383">
    <property type="entry name" value="PLP-dependent transferases"/>
    <property type="match status" value="1"/>
</dbReference>
<dbReference type="AlphaFoldDB" id="A2E9A5"/>
<dbReference type="GO" id="GO:0000271">
    <property type="term" value="P:polysaccharide biosynthetic process"/>
    <property type="evidence" value="ECO:0000318"/>
    <property type="project" value="GO_Central"/>
</dbReference>
<dbReference type="InterPro" id="IPR015421">
    <property type="entry name" value="PyrdxlP-dep_Trfase_major"/>
</dbReference>
<keyword evidence="1" id="KW-0032">Aminotransferase</keyword>
<evidence type="ECO:0000313" key="1">
    <source>
        <dbReference type="EMBL" id="EAY10790.1"/>
    </source>
</evidence>
<organism evidence="1 2">
    <name type="scientific">Trichomonas vaginalis (strain ATCC PRA-98 / G3)</name>
    <dbReference type="NCBI Taxonomy" id="412133"/>
    <lineage>
        <taxon>Eukaryota</taxon>
        <taxon>Metamonada</taxon>
        <taxon>Parabasalia</taxon>
        <taxon>Trichomonadida</taxon>
        <taxon>Trichomonadidae</taxon>
        <taxon>Trichomonas</taxon>
    </lineage>
</organism>
<protein>
    <submittedName>
        <fullName evidence="1">DegT/DnrJ/EryC1/StrS aminotransferase family protein</fullName>
    </submittedName>
</protein>
<dbReference type="Pfam" id="PF01041">
    <property type="entry name" value="DegT_DnrJ_EryC1"/>
    <property type="match status" value="1"/>
</dbReference>
<proteinExistence type="predicted"/>
<dbReference type="GO" id="GO:0008483">
    <property type="term" value="F:transaminase activity"/>
    <property type="evidence" value="ECO:0000318"/>
    <property type="project" value="GO_Central"/>
</dbReference>
<dbReference type="PANTHER" id="PTHR30244">
    <property type="entry name" value="TRANSAMINASE"/>
    <property type="match status" value="1"/>
</dbReference>
<reference evidence="1" key="1">
    <citation type="submission" date="2006-10" db="EMBL/GenBank/DDBJ databases">
        <authorList>
            <person name="Amadeo P."/>
            <person name="Zhao Q."/>
            <person name="Wortman J."/>
            <person name="Fraser-Liggett C."/>
            <person name="Carlton J."/>
        </authorList>
    </citation>
    <scope>NUCLEOTIDE SEQUENCE</scope>
    <source>
        <strain evidence="1">G3</strain>
    </source>
</reference>
<dbReference type="KEGG" id="tva:4768727"/>
<dbReference type="Proteomes" id="UP000001542">
    <property type="component" value="Unassembled WGS sequence"/>
</dbReference>
<keyword evidence="1" id="KW-0808">Transferase</keyword>
<dbReference type="VEuPathDB" id="TrichDB:TVAGG3_0421250"/>
<accession>A2E9A5</accession>
<dbReference type="GO" id="GO:0030170">
    <property type="term" value="F:pyridoxal phosphate binding"/>
    <property type="evidence" value="ECO:0000318"/>
    <property type="project" value="GO_Central"/>
</dbReference>
<dbReference type="eggNOG" id="ENOG502RMM9">
    <property type="taxonomic scope" value="Eukaryota"/>
</dbReference>
<dbReference type="EMBL" id="DS113332">
    <property type="protein sequence ID" value="EAY10790.1"/>
    <property type="molecule type" value="Genomic_DNA"/>
</dbReference>
<dbReference type="RefSeq" id="XP_001323013.1">
    <property type="nucleotide sequence ID" value="XM_001322978.1"/>
</dbReference>
<dbReference type="InterPro" id="IPR015424">
    <property type="entry name" value="PyrdxlP-dep_Trfase"/>
</dbReference>